<keyword evidence="2" id="KW-1185">Reference proteome</keyword>
<evidence type="ECO:0000313" key="1">
    <source>
        <dbReference type="EMBL" id="MBO1926494.1"/>
    </source>
</evidence>
<reference evidence="1 2" key="1">
    <citation type="submission" date="2021-03" db="EMBL/GenBank/DDBJ databases">
        <title>Thiomicrorhabdus sp.nov.,novel sulfur-oxidizing bacteria isolated from coastal sediment.</title>
        <authorList>
            <person name="Liu X."/>
        </authorList>
    </citation>
    <scope>NUCLEOTIDE SEQUENCE [LARGE SCALE GENOMIC DNA]</scope>
    <source>
        <strain evidence="1 2">6S2-11</strain>
    </source>
</reference>
<dbReference type="InterPro" id="IPR038590">
    <property type="entry name" value="YaeQ_sf"/>
</dbReference>
<dbReference type="SMART" id="SM01322">
    <property type="entry name" value="YaeQ"/>
    <property type="match status" value="1"/>
</dbReference>
<name>A0ABS3Q2F0_9GAMM</name>
<protein>
    <submittedName>
        <fullName evidence="1">YaeQ family protein</fullName>
    </submittedName>
</protein>
<dbReference type="RefSeq" id="WP_208147571.1">
    <property type="nucleotide sequence ID" value="NZ_JAGETV010000003.1"/>
</dbReference>
<dbReference type="Proteomes" id="UP000664835">
    <property type="component" value="Unassembled WGS sequence"/>
</dbReference>
<gene>
    <name evidence="1" type="ORF">J3998_02810</name>
</gene>
<dbReference type="InterPro" id="IPR009822">
    <property type="entry name" value="YaeQ"/>
</dbReference>
<dbReference type="PANTHER" id="PTHR38784">
    <property type="entry name" value="SUCROSE PHOSPHORYLASE"/>
    <property type="match status" value="1"/>
</dbReference>
<dbReference type="PIRSF" id="PIRSF011484">
    <property type="entry name" value="YaeQ"/>
    <property type="match status" value="1"/>
</dbReference>
<comment type="caution">
    <text evidence="1">The sequence shown here is derived from an EMBL/GenBank/DDBJ whole genome shotgun (WGS) entry which is preliminary data.</text>
</comment>
<accession>A0ABS3Q2F0</accession>
<dbReference type="Pfam" id="PF07152">
    <property type="entry name" value="YaeQ"/>
    <property type="match status" value="1"/>
</dbReference>
<proteinExistence type="predicted"/>
<evidence type="ECO:0000313" key="2">
    <source>
        <dbReference type="Proteomes" id="UP000664835"/>
    </source>
</evidence>
<dbReference type="Gene3D" id="3.10.640.10">
    <property type="entry name" value="Restriction endonuclease-like alpha-beta roll domain"/>
    <property type="match status" value="1"/>
</dbReference>
<organism evidence="1 2">
    <name type="scientific">Thiomicrorhabdus marina</name>
    <dbReference type="NCBI Taxonomy" id="2818442"/>
    <lineage>
        <taxon>Bacteria</taxon>
        <taxon>Pseudomonadati</taxon>
        <taxon>Pseudomonadota</taxon>
        <taxon>Gammaproteobacteria</taxon>
        <taxon>Thiotrichales</taxon>
        <taxon>Piscirickettsiaceae</taxon>
        <taxon>Thiomicrorhabdus</taxon>
    </lineage>
</organism>
<dbReference type="EMBL" id="JAGETV010000003">
    <property type="protein sequence ID" value="MBO1926494.1"/>
    <property type="molecule type" value="Genomic_DNA"/>
</dbReference>
<dbReference type="InterPro" id="IPR011335">
    <property type="entry name" value="Restrct_endonuc-II-like"/>
</dbReference>
<dbReference type="SUPFAM" id="SSF52980">
    <property type="entry name" value="Restriction endonuclease-like"/>
    <property type="match status" value="1"/>
</dbReference>
<sequence>MALKPTVYKFKISLSDLNRSHFDALNLTVAKHPSENDERMMVRLLAYCINAQERLQFGAGLSDSDEPAISVTTLDEQIALWIDVGEPAVDRIKKAARKGRQVKVYSFNTKSDVWWEQGIMQFGQLAADFYRFDWSEIQAFSAMLERTMDFSVTISGNSAYIATAKGECEVHWEILQEHH</sequence>
<dbReference type="PANTHER" id="PTHR38784:SF1">
    <property type="entry name" value="SUCROSE PHOSPHORYLASE"/>
    <property type="match status" value="1"/>
</dbReference>